<feature type="region of interest" description="Disordered" evidence="6">
    <location>
        <begin position="535"/>
        <end position="613"/>
    </location>
</feature>
<dbReference type="AlphaFoldDB" id="A0A538SE19"/>
<sequence length="636" mass="69338">MIFENPLWLLGLLALPPIAAIEAWLTRIDRDRAARLVARPLWSRVLRRPAEHWRYLRLGLVMLGAAGLTLALARPQWGIVREKVEREGVDVVLLLDTSGSMATEDVPPNRFFLAKQALAALISRLDGDRFALVAFEGEAYSLVPLTLDADALGLFLDTMEPGIVPSPGTSLGSGLAKGLDLFVDKERRNKVMVLVSDGEDLEGDVEEAVRRAKEAGVIVHTVGVGTESGQPVPDFDPDGRLIGFKHDPSGTAVVSRLNMQTLETIARGTGGRAFRITPSDPSLSALASAVEGMEQKTLAREYSYRRKERFQIPLGVAVASIALALLLPLPPLPRRAKRAEPAPAARVAAAPAASGLTRRAAVGAATTGAMLLLLLAGASPAKGQPPSPAPAAPAPAPSAKRGHGSSLLDEMLLRPTRFTAAGRKRYGAGDHPQALSAFEQATRARPQDPRARFNLGDGLYKNGKFDEAAALFRSLGENPTSSLAAPSRFNLGNALFEKQDYRGAVQAYREALQLSPDDVDTRRNLELALRALKEQEEQQKNQQQNQKNQNQEDQKKQSQQSNSDQQKSSSQQQQQQGKPEQQQTPEQREEQRFRQEAGMPKERAMQLLDALQQNEKAEQKKLLLEKRAAKKGGKDW</sequence>
<dbReference type="Gene3D" id="1.25.40.10">
    <property type="entry name" value="Tetratricopeptide repeat domain"/>
    <property type="match status" value="1"/>
</dbReference>
<keyword evidence="2" id="KW-0812">Transmembrane</keyword>
<keyword evidence="3" id="KW-1133">Transmembrane helix</keyword>
<dbReference type="InterPro" id="IPR011990">
    <property type="entry name" value="TPR-like_helical_dom_sf"/>
</dbReference>
<keyword evidence="5" id="KW-0802">TPR repeat</keyword>
<dbReference type="Pfam" id="PF13432">
    <property type="entry name" value="TPR_16"/>
    <property type="match status" value="1"/>
</dbReference>
<feature type="compositionally biased region" description="Low complexity" evidence="6">
    <location>
        <begin position="557"/>
        <end position="585"/>
    </location>
</feature>
<feature type="compositionally biased region" description="Low complexity" evidence="6">
    <location>
        <begin position="540"/>
        <end position="549"/>
    </location>
</feature>
<dbReference type="Pfam" id="PF00092">
    <property type="entry name" value="VWA"/>
    <property type="match status" value="1"/>
</dbReference>
<dbReference type="SUPFAM" id="SSF53300">
    <property type="entry name" value="vWA-like"/>
    <property type="match status" value="1"/>
</dbReference>
<organism evidence="8 9">
    <name type="scientific">Eiseniibacteriota bacterium</name>
    <dbReference type="NCBI Taxonomy" id="2212470"/>
    <lineage>
        <taxon>Bacteria</taxon>
        <taxon>Candidatus Eiseniibacteriota</taxon>
    </lineage>
</organism>
<evidence type="ECO:0000256" key="3">
    <source>
        <dbReference type="ARBA" id="ARBA00022989"/>
    </source>
</evidence>
<feature type="region of interest" description="Disordered" evidence="6">
    <location>
        <begin position="382"/>
        <end position="407"/>
    </location>
</feature>
<dbReference type="PROSITE" id="PS50293">
    <property type="entry name" value="TPR_REGION"/>
    <property type="match status" value="1"/>
</dbReference>
<feature type="compositionally biased region" description="Pro residues" evidence="6">
    <location>
        <begin position="383"/>
        <end position="396"/>
    </location>
</feature>
<dbReference type="SUPFAM" id="SSF48452">
    <property type="entry name" value="TPR-like"/>
    <property type="match status" value="1"/>
</dbReference>
<evidence type="ECO:0000256" key="2">
    <source>
        <dbReference type="ARBA" id="ARBA00022692"/>
    </source>
</evidence>
<dbReference type="InterPro" id="IPR019734">
    <property type="entry name" value="TPR_rpt"/>
</dbReference>
<evidence type="ECO:0000313" key="8">
    <source>
        <dbReference type="EMBL" id="TMQ49625.1"/>
    </source>
</evidence>
<dbReference type="EMBL" id="VBOT01000120">
    <property type="protein sequence ID" value="TMQ49625.1"/>
    <property type="molecule type" value="Genomic_DNA"/>
</dbReference>
<evidence type="ECO:0000256" key="6">
    <source>
        <dbReference type="SAM" id="MobiDB-lite"/>
    </source>
</evidence>
<reference evidence="8 9" key="1">
    <citation type="journal article" date="2019" name="Nat. Microbiol.">
        <title>Mediterranean grassland soil C-N compound turnover is dependent on rainfall and depth, and is mediated by genomically divergent microorganisms.</title>
        <authorList>
            <person name="Diamond S."/>
            <person name="Andeer P.F."/>
            <person name="Li Z."/>
            <person name="Crits-Christoph A."/>
            <person name="Burstein D."/>
            <person name="Anantharaman K."/>
            <person name="Lane K.R."/>
            <person name="Thomas B.C."/>
            <person name="Pan C."/>
            <person name="Northen T.R."/>
            <person name="Banfield J.F."/>
        </authorList>
    </citation>
    <scope>NUCLEOTIDE SEQUENCE [LARGE SCALE GENOMIC DNA]</scope>
    <source>
        <strain evidence="8">WS_3</strain>
    </source>
</reference>
<evidence type="ECO:0000256" key="4">
    <source>
        <dbReference type="ARBA" id="ARBA00023136"/>
    </source>
</evidence>
<protein>
    <submittedName>
        <fullName evidence="8">VWA domain-containing protein</fullName>
    </submittedName>
</protein>
<dbReference type="InterPro" id="IPR050768">
    <property type="entry name" value="UPF0353/GerABKA_families"/>
</dbReference>
<keyword evidence="1" id="KW-1003">Cell membrane</keyword>
<dbReference type="SMART" id="SM00327">
    <property type="entry name" value="VWA"/>
    <property type="match status" value="1"/>
</dbReference>
<evidence type="ECO:0000256" key="5">
    <source>
        <dbReference type="PROSITE-ProRule" id="PRU00339"/>
    </source>
</evidence>
<dbReference type="InterPro" id="IPR002035">
    <property type="entry name" value="VWF_A"/>
</dbReference>
<dbReference type="PROSITE" id="PS50005">
    <property type="entry name" value="TPR"/>
    <property type="match status" value="2"/>
</dbReference>
<accession>A0A538SE19</accession>
<evidence type="ECO:0000256" key="1">
    <source>
        <dbReference type="ARBA" id="ARBA00022475"/>
    </source>
</evidence>
<dbReference type="PROSITE" id="PS50234">
    <property type="entry name" value="VWFA"/>
    <property type="match status" value="1"/>
</dbReference>
<dbReference type="InterPro" id="IPR036465">
    <property type="entry name" value="vWFA_dom_sf"/>
</dbReference>
<dbReference type="PANTHER" id="PTHR22550">
    <property type="entry name" value="SPORE GERMINATION PROTEIN"/>
    <property type="match status" value="1"/>
</dbReference>
<gene>
    <name evidence="8" type="ORF">E6K73_09675</name>
</gene>
<dbReference type="PANTHER" id="PTHR22550:SF5">
    <property type="entry name" value="LEUCINE ZIPPER PROTEIN 4"/>
    <property type="match status" value="1"/>
</dbReference>
<comment type="caution">
    <text evidence="8">The sequence shown here is derived from an EMBL/GenBank/DDBJ whole genome shotgun (WGS) entry which is preliminary data.</text>
</comment>
<evidence type="ECO:0000313" key="9">
    <source>
        <dbReference type="Proteomes" id="UP000320184"/>
    </source>
</evidence>
<dbReference type="SMART" id="SM00028">
    <property type="entry name" value="TPR"/>
    <property type="match status" value="3"/>
</dbReference>
<feature type="repeat" description="TPR" evidence="5">
    <location>
        <begin position="485"/>
        <end position="518"/>
    </location>
</feature>
<keyword evidence="4" id="KW-0472">Membrane</keyword>
<name>A0A538SE19_UNCEI</name>
<dbReference type="Pfam" id="PF13414">
    <property type="entry name" value="TPR_11"/>
    <property type="match status" value="1"/>
</dbReference>
<feature type="domain" description="VWFA" evidence="7">
    <location>
        <begin position="90"/>
        <end position="290"/>
    </location>
</feature>
<dbReference type="Proteomes" id="UP000320184">
    <property type="component" value="Unassembled WGS sequence"/>
</dbReference>
<evidence type="ECO:0000259" key="7">
    <source>
        <dbReference type="PROSITE" id="PS50234"/>
    </source>
</evidence>
<dbReference type="Gene3D" id="3.40.50.410">
    <property type="entry name" value="von Willebrand factor, type A domain"/>
    <property type="match status" value="1"/>
</dbReference>
<proteinExistence type="predicted"/>
<feature type="compositionally biased region" description="Basic and acidic residues" evidence="6">
    <location>
        <begin position="586"/>
        <end position="604"/>
    </location>
</feature>
<feature type="repeat" description="TPR" evidence="5">
    <location>
        <begin position="415"/>
        <end position="448"/>
    </location>
</feature>